<dbReference type="Pfam" id="PF02894">
    <property type="entry name" value="GFO_IDH_MocA_C"/>
    <property type="match status" value="1"/>
</dbReference>
<comment type="function">
    <text evidence="4">Involved in the oxidation of myo-inositol (MI) and D-chiro-inositol (DCI) to 2-keto-myo-inositol (2KMI or 2-inosose) and 1-keto-D-chiro-inositol (1KDCI), respectively.</text>
</comment>
<evidence type="ECO:0000259" key="5">
    <source>
        <dbReference type="Pfam" id="PF01408"/>
    </source>
</evidence>
<name>A0ABS3LEB9_9ENTE</name>
<evidence type="ECO:0000256" key="1">
    <source>
        <dbReference type="ARBA" id="ARBA00010928"/>
    </source>
</evidence>
<keyword evidence="3 4" id="KW-0520">NAD</keyword>
<gene>
    <name evidence="4" type="primary">iolG</name>
    <name evidence="7" type="ORF">JZO70_13040</name>
</gene>
<dbReference type="EMBL" id="JAFREM010000019">
    <property type="protein sequence ID" value="MBO1307096.1"/>
    <property type="molecule type" value="Genomic_DNA"/>
</dbReference>
<dbReference type="InterPro" id="IPR023794">
    <property type="entry name" value="MI/DCI_dehydrogenase"/>
</dbReference>
<dbReference type="Proteomes" id="UP000664601">
    <property type="component" value="Unassembled WGS sequence"/>
</dbReference>
<reference evidence="7 8" key="1">
    <citation type="submission" date="2021-03" db="EMBL/GenBank/DDBJ databases">
        <title>Enterococcal diversity collection.</title>
        <authorList>
            <person name="Gilmore M.S."/>
            <person name="Schwartzman J."/>
            <person name="Van Tyne D."/>
            <person name="Martin M."/>
            <person name="Earl A.M."/>
            <person name="Manson A.L."/>
            <person name="Straub T."/>
            <person name="Salamzade R."/>
            <person name="Saavedra J."/>
            <person name="Lebreton F."/>
            <person name="Prichula J."/>
            <person name="Schaufler K."/>
            <person name="Gaca A."/>
            <person name="Sgardioli B."/>
            <person name="Wagenaar J."/>
            <person name="Strong T."/>
        </authorList>
    </citation>
    <scope>NUCLEOTIDE SEQUENCE [LARGE SCALE GENOMIC DNA]</scope>
    <source>
        <strain evidence="7 8">669A</strain>
    </source>
</reference>
<organism evidence="7 8">
    <name type="scientific">Candidatus Enterococcus moelleringii</name>
    <dbReference type="NCBI Taxonomy" id="2815325"/>
    <lineage>
        <taxon>Bacteria</taxon>
        <taxon>Bacillati</taxon>
        <taxon>Bacillota</taxon>
        <taxon>Bacilli</taxon>
        <taxon>Lactobacillales</taxon>
        <taxon>Enterococcaceae</taxon>
        <taxon>Enterococcus</taxon>
    </lineage>
</organism>
<keyword evidence="2 4" id="KW-0560">Oxidoreductase</keyword>
<dbReference type="Gene3D" id="3.30.360.10">
    <property type="entry name" value="Dihydrodipicolinate Reductase, domain 2"/>
    <property type="match status" value="1"/>
</dbReference>
<evidence type="ECO:0000313" key="8">
    <source>
        <dbReference type="Proteomes" id="UP000664601"/>
    </source>
</evidence>
<dbReference type="Gene3D" id="3.40.50.720">
    <property type="entry name" value="NAD(P)-binding Rossmann-like Domain"/>
    <property type="match status" value="1"/>
</dbReference>
<evidence type="ECO:0000313" key="7">
    <source>
        <dbReference type="EMBL" id="MBO1307096.1"/>
    </source>
</evidence>
<feature type="domain" description="Gfo/Idh/MocA-like oxidoreductase N-terminal" evidence="5">
    <location>
        <begin position="4"/>
        <end position="124"/>
    </location>
</feature>
<comment type="subunit">
    <text evidence="4">Homotetramer.</text>
</comment>
<dbReference type="EC" id="1.1.1.18" evidence="4"/>
<dbReference type="EC" id="1.1.1.369" evidence="4"/>
<dbReference type="InterPro" id="IPR050424">
    <property type="entry name" value="Gfo-Idh-MocA_inositol_DH"/>
</dbReference>
<keyword evidence="8" id="KW-1185">Reference proteome</keyword>
<evidence type="ECO:0000256" key="2">
    <source>
        <dbReference type="ARBA" id="ARBA00023002"/>
    </source>
</evidence>
<dbReference type="RefSeq" id="WP_207674026.1">
    <property type="nucleotide sequence ID" value="NZ_JAFREM010000019.1"/>
</dbReference>
<accession>A0ABS3LEB9</accession>
<dbReference type="HAMAP" id="MF_01671">
    <property type="entry name" value="IolG"/>
    <property type="match status" value="1"/>
</dbReference>
<evidence type="ECO:0000256" key="4">
    <source>
        <dbReference type="HAMAP-Rule" id="MF_01671"/>
    </source>
</evidence>
<proteinExistence type="inferred from homology"/>
<comment type="similarity">
    <text evidence="1 4">Belongs to the Gfo/Idh/MocA family.</text>
</comment>
<protein>
    <recommendedName>
        <fullName evidence="4">Inositol 2-dehydrogenase/D-chiro-inositol 3-dehydrogenase</fullName>
        <ecNumber evidence="4">1.1.1.18</ecNumber>
        <ecNumber evidence="4">1.1.1.369</ecNumber>
    </recommendedName>
    <alternativeName>
        <fullName evidence="4">Myo-inositol 2-dehydrogenase/D-chiro-inositol 3-dehydrogenase</fullName>
        <shortName evidence="4">MI 2-dehydrogenase/DCI 3-dehydrogenase</shortName>
    </alternativeName>
</protein>
<dbReference type="SUPFAM" id="SSF55347">
    <property type="entry name" value="Glyceraldehyde-3-phosphate dehydrogenase-like, C-terminal domain"/>
    <property type="match status" value="1"/>
</dbReference>
<comment type="pathway">
    <text evidence="4">Polyol metabolism; myo-inositol degradation into acetyl-CoA; acetyl-CoA from myo-inositol: step 1/7.</text>
</comment>
<dbReference type="SUPFAM" id="SSF51735">
    <property type="entry name" value="NAD(P)-binding Rossmann-fold domains"/>
    <property type="match status" value="1"/>
</dbReference>
<dbReference type="InterPro" id="IPR004104">
    <property type="entry name" value="Gfo/Idh/MocA-like_OxRdtase_C"/>
</dbReference>
<comment type="catalytic activity">
    <reaction evidence="4">
        <text>myo-inositol + NAD(+) = scyllo-inosose + NADH + H(+)</text>
        <dbReference type="Rhea" id="RHEA:16949"/>
        <dbReference type="ChEBI" id="CHEBI:15378"/>
        <dbReference type="ChEBI" id="CHEBI:17268"/>
        <dbReference type="ChEBI" id="CHEBI:17811"/>
        <dbReference type="ChEBI" id="CHEBI:57540"/>
        <dbReference type="ChEBI" id="CHEBI:57945"/>
        <dbReference type="EC" id="1.1.1.18"/>
    </reaction>
</comment>
<feature type="domain" description="Gfo/Idh/MocA-like oxidoreductase C-terminal" evidence="6">
    <location>
        <begin position="136"/>
        <end position="317"/>
    </location>
</feature>
<evidence type="ECO:0000259" key="6">
    <source>
        <dbReference type="Pfam" id="PF02894"/>
    </source>
</evidence>
<dbReference type="PANTHER" id="PTHR43593">
    <property type="match status" value="1"/>
</dbReference>
<comment type="catalytic activity">
    <reaction evidence="4">
        <text>1D-chiro-inositol + NAD(+) = scyllo-inosine + NADH + H(+)</text>
        <dbReference type="Rhea" id="RHEA:25832"/>
        <dbReference type="ChEBI" id="CHEBI:15378"/>
        <dbReference type="ChEBI" id="CHEBI:27372"/>
        <dbReference type="ChEBI" id="CHEBI:50920"/>
        <dbReference type="ChEBI" id="CHEBI:57540"/>
        <dbReference type="ChEBI" id="CHEBI:57945"/>
        <dbReference type="EC" id="1.1.1.369"/>
    </reaction>
</comment>
<dbReference type="PANTHER" id="PTHR43593:SF1">
    <property type="entry name" value="INOSITOL 2-DEHYDROGENASE"/>
    <property type="match status" value="1"/>
</dbReference>
<dbReference type="Pfam" id="PF01408">
    <property type="entry name" value="GFO_IDH_MocA"/>
    <property type="match status" value="1"/>
</dbReference>
<comment type="caution">
    <text evidence="7">The sequence shown here is derived from an EMBL/GenBank/DDBJ whole genome shotgun (WGS) entry which is preliminary data.</text>
</comment>
<dbReference type="InterPro" id="IPR036291">
    <property type="entry name" value="NAD(P)-bd_dom_sf"/>
</dbReference>
<evidence type="ECO:0000256" key="3">
    <source>
        <dbReference type="ARBA" id="ARBA00023027"/>
    </source>
</evidence>
<dbReference type="InterPro" id="IPR000683">
    <property type="entry name" value="Gfo/Idh/MocA-like_OxRdtase_N"/>
</dbReference>
<sequence>MSEMKIGVIGTGAIGQTHIERINTKLQGARVIACADPNADFCKSIAEKFSLKAYDDPKDMINADDIEAVVVTAADNFHEEYVLAAIEAGKYVFCEKPLAPESNACRKIVDAEIAGGKQLVQVGFMRRYDPGYRQLKELIDSGDYGAPLMLHCAHRNPEVSGFTTEMSVENSLIHEIDVLRWLLGENYETAEVVFPRTTRNAEGELRDPQIMYLTTESGIRIDVESFVNCKYGYDIKCEVVCEEGTLTLPEPANVMKRVDAARVTPICRDWSERFVDAYNIEFQEWINACKEGRVDGPTAWDGYVGQVTAAAASKARDAQSVMTIEFDEKPAFYN</sequence>